<dbReference type="Gene3D" id="6.20.80.10">
    <property type="match status" value="1"/>
</dbReference>
<reference evidence="2 3" key="1">
    <citation type="submission" date="2019-10" db="EMBL/GenBank/DDBJ databases">
        <authorList>
            <person name="Karimi E."/>
        </authorList>
    </citation>
    <scope>NUCLEOTIDE SEQUENCE [LARGE SCALE GENOMIC DNA]</scope>
    <source>
        <strain evidence="2">Pantoea sp. 111</strain>
    </source>
</reference>
<sequence length="1264" mass="132733">MSSNEITDIGVMAGKAYGTAPLSADMQYLETYTSSALNRKLKGIVRSGFYLGFLPVAGSGLNVIVTSKGAEGGQGAASVDVNAHQITVQQLADLTLPVVAGKTTRIVLEANYKLGVKTDQVDITSTVEAARVFAQDISVALKPNQLELCRVLVPTGTTQVTQAMIITNYRINRQVGITLDSIYTSDDELIAANLKGLKILKGMIDNNMVIANNGSDIHDKAMFRENIELDKLVNEKQLIASENLADLPDVPEARGHLGLGTAALANQQTNPMDMTAGALMAVGAFGMGSPSFVLDSKITSLTDVSVTEQNAFWTLSGTFSDGPIDLGKTTQTLRGQLFNMRRKYDADAALLQLLVAQGGVMYLRLAGKVSGDWSWSGLSDGADKNGWRKVMDSASMTLADLVKAGAAKAGDNDDITSTSKLTSINTPKLTVSKNLDVGSQISAGFRIGVIRSEPSVPSMTFLRTDQLDDKPPAYETDVMQIVGRVAAVSGDAWSGRILGGITTTNMTHGGGKISIDARTSTGVIAARLALNSGDGLATLQGAGGLTITGGGGLSSDGAAFITADTIALQMKPKTKDNAYYLRGRKADNTLHWYMGQSTDSTDTVTWGNSIPNTWLTLSGDGTGETNVSTMNFRNNAIVGGNLMVAGGADFTGPVNVLAKGATAVGDLTNAALVVTGSKSDGTQGITVNSFAPTVTFIDRDADAAGFRLRGDGSSLRLDVDGRDNGVTWNQNIALFSDKGHLALGSGSDSTSRMLTLGSTTPGKGNMSGASQIVAMAYANIGADATTRGIGFGVEMSVGDGNTGQTVAEVVEFWGNSSVVNKNAAVALMSSFRGHDKASPVIATAYAFEGLQTAREGLNRWNLFMQGTAPNYMRGQTIIGGTDIALPVSSVGLDVRTDARFKGQVSIEKKVTIADEIVQKNGGFAFRAKSTDYAAILRNDNESFYLLATNKGDTDGKYNDLRPIAFNLATGTVRMEQGLVVLKSIDVDGRITANTLNAINRISIGNAGTGNFNTTSGSINIGDSDTGFVCPGDGILDSYANNVLTTRTTVNKLYVYGRVVAEDADGFRIRPATGQMGMIHRFDGSNYYLLVTNANDPDGTWNNLRPFAFNGSTGIVTMSHNVNVGGALSVSGSGWFGGNVSVQWGGRGVTYQENGDIVRMGNVTDGYTMFSNFGGNTSLSGALSWIRNQGYNEMTSNAMSDFGRGGQQYSGGSGTGQGRAYEVPGGCVLTGINTNVSDGRGMGVYFRQLIGRKINGGQFGIGDFA</sequence>
<dbReference type="RefSeq" id="WP_159224271.1">
    <property type="nucleotide sequence ID" value="NZ_LR733503.1"/>
</dbReference>
<comment type="caution">
    <text evidence="2">The sequence shown here is derived from an EMBL/GenBank/DDBJ whole genome shotgun (WGS) entry which is preliminary data.</text>
</comment>
<dbReference type="EMBL" id="CABWMH010000052">
    <property type="protein sequence ID" value="VXC60686.1"/>
    <property type="molecule type" value="Genomic_DNA"/>
</dbReference>
<dbReference type="InterPro" id="IPR048390">
    <property type="entry name" value="Gp34_trimer"/>
</dbReference>
<gene>
    <name evidence="2" type="ORF">PANT111_560099</name>
</gene>
<dbReference type="Proteomes" id="UP000433737">
    <property type="component" value="Unassembled WGS sequence"/>
</dbReference>
<evidence type="ECO:0000313" key="3">
    <source>
        <dbReference type="Proteomes" id="UP000433737"/>
    </source>
</evidence>
<proteinExistence type="predicted"/>
<dbReference type="AlphaFoldDB" id="A0AAX3JCB7"/>
<dbReference type="Pfam" id="PF21446">
    <property type="entry name" value="Gp34_trimer"/>
    <property type="match status" value="2"/>
</dbReference>
<organism evidence="2 3">
    <name type="scientific">Pantoea brenneri</name>
    <dbReference type="NCBI Taxonomy" id="472694"/>
    <lineage>
        <taxon>Bacteria</taxon>
        <taxon>Pseudomonadati</taxon>
        <taxon>Pseudomonadota</taxon>
        <taxon>Gammaproteobacteria</taxon>
        <taxon>Enterobacterales</taxon>
        <taxon>Erwiniaceae</taxon>
        <taxon>Pantoea</taxon>
    </lineage>
</organism>
<feature type="domain" description="Long-tail fiber proximal subunit trimerization" evidence="1">
    <location>
        <begin position="905"/>
        <end position="964"/>
    </location>
</feature>
<evidence type="ECO:0000313" key="2">
    <source>
        <dbReference type="EMBL" id="VXC60686.1"/>
    </source>
</evidence>
<name>A0AAX3JCB7_9GAMM</name>
<accession>A0AAX3JCB7</accession>
<protein>
    <recommendedName>
        <fullName evidence="1">Long-tail fiber proximal subunit trimerization domain-containing protein</fullName>
    </recommendedName>
</protein>
<evidence type="ECO:0000259" key="1">
    <source>
        <dbReference type="Pfam" id="PF21446"/>
    </source>
</evidence>
<feature type="domain" description="Long-tail fiber proximal subunit trimerization" evidence="1">
    <location>
        <begin position="1052"/>
        <end position="1106"/>
    </location>
</feature>